<evidence type="ECO:0000256" key="11">
    <source>
        <dbReference type="HAMAP-Rule" id="MF_00366"/>
    </source>
</evidence>
<evidence type="ECO:0000256" key="8">
    <source>
        <dbReference type="ARBA" id="ARBA00029924"/>
    </source>
</evidence>
<dbReference type="Pfam" id="PF01192">
    <property type="entry name" value="RNA_pol_Rpb6"/>
    <property type="match status" value="1"/>
</dbReference>
<dbReference type="AlphaFoldDB" id="A0A6G9ICV3"/>
<evidence type="ECO:0000256" key="5">
    <source>
        <dbReference type="ARBA" id="ARBA00022679"/>
    </source>
</evidence>
<comment type="similarity">
    <text evidence="1 11">Belongs to the RNA polymerase subunit omega family.</text>
</comment>
<evidence type="ECO:0000256" key="7">
    <source>
        <dbReference type="ARBA" id="ARBA00023163"/>
    </source>
</evidence>
<dbReference type="FunCoup" id="A0A6G9ICV3">
    <property type="interactions" value="213"/>
</dbReference>
<dbReference type="GO" id="GO:0000428">
    <property type="term" value="C:DNA-directed RNA polymerase complex"/>
    <property type="evidence" value="ECO:0007669"/>
    <property type="project" value="UniProtKB-KW"/>
</dbReference>
<dbReference type="SMART" id="SM01409">
    <property type="entry name" value="RNA_pol_Rpb6"/>
    <property type="match status" value="1"/>
</dbReference>
<evidence type="ECO:0000256" key="3">
    <source>
        <dbReference type="ARBA" id="ARBA00013725"/>
    </source>
</evidence>
<dbReference type="InterPro" id="IPR006110">
    <property type="entry name" value="Pol_omega/Rpo6/RPB6"/>
</dbReference>
<dbReference type="SUPFAM" id="SSF63562">
    <property type="entry name" value="RPB6/omega subunit-like"/>
    <property type="match status" value="1"/>
</dbReference>
<dbReference type="InterPro" id="IPR003716">
    <property type="entry name" value="DNA-dir_RNA_pol_omega"/>
</dbReference>
<reference evidence="12 13" key="1">
    <citation type="submission" date="2020-03" db="EMBL/GenBank/DDBJ databases">
        <title>Complete genome sequence of Orbus sp. IPMB12 (BCRC 80908).</title>
        <authorList>
            <person name="Lo W.-S."/>
            <person name="Chang T.-H."/>
            <person name="Kuo C.-H."/>
        </authorList>
    </citation>
    <scope>NUCLEOTIDE SEQUENCE [LARGE SCALE GENOMIC DNA]</scope>
    <source>
        <strain evidence="12 13">IPMB12</strain>
    </source>
</reference>
<dbReference type="HAMAP" id="MF_00366">
    <property type="entry name" value="RNApol_bact_RpoZ"/>
    <property type="match status" value="1"/>
</dbReference>
<dbReference type="Proteomes" id="UP000501168">
    <property type="component" value="Chromosome"/>
</dbReference>
<dbReference type="Gene3D" id="3.90.940.10">
    <property type="match status" value="1"/>
</dbReference>
<evidence type="ECO:0000313" key="12">
    <source>
        <dbReference type="EMBL" id="QIQ21534.1"/>
    </source>
</evidence>
<organism evidence="12 13">
    <name type="scientific">Zophobihabitans entericus</name>
    <dbReference type="NCBI Taxonomy" id="1635327"/>
    <lineage>
        <taxon>Bacteria</taxon>
        <taxon>Pseudomonadati</taxon>
        <taxon>Pseudomonadota</taxon>
        <taxon>Gammaproteobacteria</taxon>
        <taxon>Orbales</taxon>
        <taxon>Orbaceae</taxon>
        <taxon>Zophobihabitans</taxon>
    </lineage>
</organism>
<keyword evidence="5 11" id="KW-0808">Transferase</keyword>
<evidence type="ECO:0000256" key="4">
    <source>
        <dbReference type="ARBA" id="ARBA00022478"/>
    </source>
</evidence>
<dbReference type="PANTHER" id="PTHR34476:SF1">
    <property type="entry name" value="DNA-DIRECTED RNA POLYMERASE SUBUNIT OMEGA"/>
    <property type="match status" value="1"/>
</dbReference>
<keyword evidence="13" id="KW-1185">Reference proteome</keyword>
<keyword evidence="4 11" id="KW-0240">DNA-directed RNA polymerase</keyword>
<dbReference type="KEGG" id="orb:IPMB12_07460"/>
<evidence type="ECO:0000256" key="2">
    <source>
        <dbReference type="ARBA" id="ARBA00012418"/>
    </source>
</evidence>
<accession>A0A6G9ICV3</accession>
<protein>
    <recommendedName>
        <fullName evidence="3 11">DNA-directed RNA polymerase subunit omega</fullName>
        <shortName evidence="11">RNAP omega subunit</shortName>
        <ecNumber evidence="2 11">2.7.7.6</ecNumber>
    </recommendedName>
    <alternativeName>
        <fullName evidence="9 11">RNA polymerase omega subunit</fullName>
    </alternativeName>
    <alternativeName>
        <fullName evidence="8 11">Transcriptase subunit omega</fullName>
    </alternativeName>
</protein>
<sequence length="97" mass="11115">MARVTVQDAVDEIGNRFDLVLIASRRARQIQVEGKSPLVPEENDKETVIALREIEQGLINKNVLDTVDYQQQHQIEVEEEESHPIIHETVLFDNSSH</sequence>
<dbReference type="GO" id="GO:0006351">
    <property type="term" value="P:DNA-templated transcription"/>
    <property type="evidence" value="ECO:0007669"/>
    <property type="project" value="UniProtKB-UniRule"/>
</dbReference>
<dbReference type="GO" id="GO:0003899">
    <property type="term" value="F:DNA-directed RNA polymerase activity"/>
    <property type="evidence" value="ECO:0007669"/>
    <property type="project" value="UniProtKB-UniRule"/>
</dbReference>
<keyword evidence="6 11" id="KW-0548">Nucleotidyltransferase</keyword>
<comment type="catalytic activity">
    <reaction evidence="10 11">
        <text>RNA(n) + a ribonucleoside 5'-triphosphate = RNA(n+1) + diphosphate</text>
        <dbReference type="Rhea" id="RHEA:21248"/>
        <dbReference type="Rhea" id="RHEA-COMP:14527"/>
        <dbReference type="Rhea" id="RHEA-COMP:17342"/>
        <dbReference type="ChEBI" id="CHEBI:33019"/>
        <dbReference type="ChEBI" id="CHEBI:61557"/>
        <dbReference type="ChEBI" id="CHEBI:140395"/>
        <dbReference type="EC" id="2.7.7.6"/>
    </reaction>
</comment>
<evidence type="ECO:0000256" key="6">
    <source>
        <dbReference type="ARBA" id="ARBA00022695"/>
    </source>
</evidence>
<dbReference type="RefSeq" id="WP_166916444.1">
    <property type="nucleotide sequence ID" value="NZ_CP050253.1"/>
</dbReference>
<comment type="subunit">
    <text evidence="11">The RNAP catalytic core consists of 2 alpha, 1 beta, 1 beta' and 1 omega subunit. When a sigma factor is associated with the core the holoenzyme is formed, which can initiate transcription.</text>
</comment>
<dbReference type="EMBL" id="CP050253">
    <property type="protein sequence ID" value="QIQ21534.1"/>
    <property type="molecule type" value="Genomic_DNA"/>
</dbReference>
<dbReference type="NCBIfam" id="TIGR00690">
    <property type="entry name" value="rpoZ"/>
    <property type="match status" value="1"/>
</dbReference>
<name>A0A6G9ICV3_9GAMM</name>
<dbReference type="EC" id="2.7.7.6" evidence="2 11"/>
<keyword evidence="7 11" id="KW-0804">Transcription</keyword>
<dbReference type="GO" id="GO:0003677">
    <property type="term" value="F:DNA binding"/>
    <property type="evidence" value="ECO:0007669"/>
    <property type="project" value="UniProtKB-UniRule"/>
</dbReference>
<dbReference type="InParanoid" id="A0A6G9ICV3"/>
<evidence type="ECO:0000256" key="1">
    <source>
        <dbReference type="ARBA" id="ARBA00006711"/>
    </source>
</evidence>
<evidence type="ECO:0000256" key="10">
    <source>
        <dbReference type="ARBA" id="ARBA00048552"/>
    </source>
</evidence>
<gene>
    <name evidence="11 12" type="primary">rpoZ</name>
    <name evidence="12" type="ORF">IPMB12_07460</name>
</gene>
<dbReference type="PANTHER" id="PTHR34476">
    <property type="entry name" value="DNA-DIRECTED RNA POLYMERASE SUBUNIT OMEGA"/>
    <property type="match status" value="1"/>
</dbReference>
<evidence type="ECO:0000313" key="13">
    <source>
        <dbReference type="Proteomes" id="UP000501168"/>
    </source>
</evidence>
<proteinExistence type="inferred from homology"/>
<evidence type="ECO:0000256" key="9">
    <source>
        <dbReference type="ARBA" id="ARBA00030998"/>
    </source>
</evidence>
<comment type="function">
    <text evidence="11">Promotes RNA polymerase assembly. Latches the N- and C-terminal regions of the beta' subunit thereby facilitating its interaction with the beta and alpha subunits.</text>
</comment>
<dbReference type="InterPro" id="IPR036161">
    <property type="entry name" value="RPB6/omega-like_sf"/>
</dbReference>